<dbReference type="GO" id="GO:0005886">
    <property type="term" value="C:plasma membrane"/>
    <property type="evidence" value="ECO:0007669"/>
    <property type="project" value="UniProtKB-SubCell"/>
</dbReference>
<proteinExistence type="predicted"/>
<keyword evidence="5 6" id="KW-0472">Membrane</keyword>
<keyword evidence="4 8" id="KW-0808">Transferase</keyword>
<evidence type="ECO:0000256" key="4">
    <source>
        <dbReference type="ARBA" id="ARBA00022679"/>
    </source>
</evidence>
<gene>
    <name evidence="8" type="ORF">SAMN05421770_10415</name>
</gene>
<feature type="transmembrane region" description="Helical" evidence="6">
    <location>
        <begin position="290"/>
        <end position="314"/>
    </location>
</feature>
<feature type="domain" description="Glycosyltransferase 2-like" evidence="7">
    <location>
        <begin position="43"/>
        <end position="151"/>
    </location>
</feature>
<dbReference type="PANTHER" id="PTHR43646">
    <property type="entry name" value="GLYCOSYLTRANSFERASE"/>
    <property type="match status" value="1"/>
</dbReference>
<reference evidence="8 9" key="1">
    <citation type="submission" date="2017-06" db="EMBL/GenBank/DDBJ databases">
        <authorList>
            <person name="Kim H.J."/>
            <person name="Triplett B.A."/>
        </authorList>
    </citation>
    <scope>NUCLEOTIDE SEQUENCE [LARGE SCALE GENOMIC DNA]</scope>
    <source>
        <strain evidence="8 9">DSM 18704</strain>
    </source>
</reference>
<name>A0A239JKQ1_9BACT</name>
<accession>A0A239JKQ1</accession>
<evidence type="ECO:0000256" key="5">
    <source>
        <dbReference type="ARBA" id="ARBA00023136"/>
    </source>
</evidence>
<keyword evidence="3" id="KW-0328">Glycosyltransferase</keyword>
<feature type="transmembrane region" description="Helical" evidence="6">
    <location>
        <begin position="326"/>
        <end position="351"/>
    </location>
</feature>
<comment type="subcellular location">
    <subcellularLocation>
        <location evidence="1">Cell membrane</location>
    </subcellularLocation>
</comment>
<keyword evidence="6" id="KW-0812">Transmembrane</keyword>
<dbReference type="PANTHER" id="PTHR43646:SF2">
    <property type="entry name" value="GLYCOSYLTRANSFERASE 2-LIKE DOMAIN-CONTAINING PROTEIN"/>
    <property type="match status" value="1"/>
</dbReference>
<dbReference type="Proteomes" id="UP000198356">
    <property type="component" value="Unassembled WGS sequence"/>
</dbReference>
<keyword evidence="2" id="KW-1003">Cell membrane</keyword>
<keyword evidence="6" id="KW-1133">Transmembrane helix</keyword>
<dbReference type="EMBL" id="FZOU01000004">
    <property type="protein sequence ID" value="SNT06616.1"/>
    <property type="molecule type" value="Genomic_DNA"/>
</dbReference>
<feature type="transmembrane region" description="Helical" evidence="6">
    <location>
        <begin position="363"/>
        <end position="383"/>
    </location>
</feature>
<evidence type="ECO:0000313" key="9">
    <source>
        <dbReference type="Proteomes" id="UP000198356"/>
    </source>
</evidence>
<dbReference type="RefSeq" id="WP_245817958.1">
    <property type="nucleotide sequence ID" value="NZ_FZOU01000004.1"/>
</dbReference>
<evidence type="ECO:0000256" key="1">
    <source>
        <dbReference type="ARBA" id="ARBA00004236"/>
    </source>
</evidence>
<dbReference type="InterPro" id="IPR001173">
    <property type="entry name" value="Glyco_trans_2-like"/>
</dbReference>
<organism evidence="8 9">
    <name type="scientific">Granulicella rosea</name>
    <dbReference type="NCBI Taxonomy" id="474952"/>
    <lineage>
        <taxon>Bacteria</taxon>
        <taxon>Pseudomonadati</taxon>
        <taxon>Acidobacteriota</taxon>
        <taxon>Terriglobia</taxon>
        <taxon>Terriglobales</taxon>
        <taxon>Acidobacteriaceae</taxon>
        <taxon>Granulicella</taxon>
    </lineage>
</organism>
<dbReference type="SUPFAM" id="SSF53448">
    <property type="entry name" value="Nucleotide-diphospho-sugar transferases"/>
    <property type="match status" value="1"/>
</dbReference>
<dbReference type="Gene3D" id="3.90.550.10">
    <property type="entry name" value="Spore Coat Polysaccharide Biosynthesis Protein SpsA, Chain A"/>
    <property type="match status" value="1"/>
</dbReference>
<evidence type="ECO:0000256" key="2">
    <source>
        <dbReference type="ARBA" id="ARBA00022475"/>
    </source>
</evidence>
<dbReference type="AlphaFoldDB" id="A0A239JKQ1"/>
<evidence type="ECO:0000256" key="6">
    <source>
        <dbReference type="SAM" id="Phobius"/>
    </source>
</evidence>
<evidence type="ECO:0000259" key="7">
    <source>
        <dbReference type="Pfam" id="PF00535"/>
    </source>
</evidence>
<protein>
    <submittedName>
        <fullName evidence="8">Glycosyltransferase, catalytic subunit of cellulose synthase and poly-beta-1,6-N-acetylglucosamine synthase</fullName>
    </submittedName>
</protein>
<dbReference type="CDD" id="cd06423">
    <property type="entry name" value="CESA_like"/>
    <property type="match status" value="1"/>
</dbReference>
<dbReference type="GO" id="GO:0016757">
    <property type="term" value="F:glycosyltransferase activity"/>
    <property type="evidence" value="ECO:0007669"/>
    <property type="project" value="UniProtKB-KW"/>
</dbReference>
<evidence type="ECO:0000256" key="3">
    <source>
        <dbReference type="ARBA" id="ARBA00022676"/>
    </source>
</evidence>
<sequence>MMLVTLALAALVCALIPAILFAVNLRLYVPPPPAGDAELPAVSVLIPARNEAAGIVACVRSVLASTGVELEVIVMDDASTDGTGDLVAALIREDPRVRLERAPILPAGWNGKQHACWNLARAAAYPVLCFVDADVRLEPECVARMAAFLSSADQTKPLGLVSGFPRQITGTWLERLLLPLIHFVLLGFLPVARMRSSVDPALAAGCGQFLMAWKEDYFFTGGHSQIKETMHDGLLLPRLFRHHGYRTDLADLTPLAQCRMYTSAAQVWQGLAKNATEGLAAPNRIVPVTLLLLLGQVVPFLYIGALALGALIAAPNLLFLLQHRMYILGITPAGTFVIVAALIGVFAAWLTRILAASRFRQSWLSAFLHPIGIVLLLAVQWYALLRKLTGGKVSWKDRAYAKE</sequence>
<dbReference type="Pfam" id="PF00535">
    <property type="entry name" value="Glycos_transf_2"/>
    <property type="match status" value="1"/>
</dbReference>
<keyword evidence="9" id="KW-1185">Reference proteome</keyword>
<dbReference type="InterPro" id="IPR029044">
    <property type="entry name" value="Nucleotide-diphossugar_trans"/>
</dbReference>
<evidence type="ECO:0000313" key="8">
    <source>
        <dbReference type="EMBL" id="SNT06616.1"/>
    </source>
</evidence>